<evidence type="ECO:0000313" key="4">
    <source>
        <dbReference type="Proteomes" id="UP000722791"/>
    </source>
</evidence>
<keyword evidence="5" id="KW-1185">Reference proteome</keyword>
<evidence type="ECO:0000313" key="5">
    <source>
        <dbReference type="Proteomes" id="UP000747110"/>
    </source>
</evidence>
<proteinExistence type="predicted"/>
<sequence length="506" mass="56700">MDSIIFFVLVFLSGTVYSVSTAMRIPANQPETINLGVRILRPVYAVIPATRDGYKNATVVMTIWLKRVGASNGPYDMPHQSKDAIRMIVWVDSPSNLFLRTNGHLLLPTEMDQWWPNLHLETGSPGPLLPVLLETSGYHYRRVWGAGQRPYSFRVDLPDGVGDCFKIVEASYPMHKNTFCLPPAAQESVCANLAPPHVHTNKNPALYTVIGPIRHPESTREWSAYYSKVSGILVNYVTYQVAMGASGLLLYADELMRKYFGENQELMALVVRGQLRLIEWDMPERAHKDTDGVGRPLGYNYDQGLVSSHILLALSSCGANLLVLIGDLDEHIYTPKARGRRPRPWTRCMGLMEGNSTDPVTTHRIKRFNTETTKVDPSAENDLWAVPGTLNARVNGDGTIDTIPNGAVPHPLAHYDAVHSEPLPINQVKQVSLPAAWVVLFWVHEGVPLYGRTNMVPHQCMSILHIVNLFRGRHTTLVNGNLAQGKRYFRHWMFLPESANASLWQL</sequence>
<protein>
    <recommendedName>
        <fullName evidence="6">Glycosyltransferase family 92 protein</fullName>
    </recommendedName>
</protein>
<feature type="signal peptide" evidence="1">
    <location>
        <begin position="1"/>
        <end position="18"/>
    </location>
</feature>
<comment type="caution">
    <text evidence="3">The sequence shown here is derived from an EMBL/GenBank/DDBJ whole genome shotgun (WGS) entry which is preliminary data.</text>
</comment>
<evidence type="ECO:0000256" key="1">
    <source>
        <dbReference type="SAM" id="SignalP"/>
    </source>
</evidence>
<dbReference type="EMBL" id="BNCP01000013">
    <property type="protein sequence ID" value="GIL78490.1"/>
    <property type="molecule type" value="Genomic_DNA"/>
</dbReference>
<accession>A0A8J4H0C8</accession>
<feature type="chain" id="PRO_5036271764" description="Glycosyltransferase family 92 protein" evidence="1">
    <location>
        <begin position="19"/>
        <end position="506"/>
    </location>
</feature>
<reference evidence="3" key="1">
    <citation type="journal article" date="2021" name="Proc. Natl. Acad. Sci. U.S.A.">
        <title>Three genomes in the algal genus Volvox reveal the fate of a haploid sex-determining region after a transition to homothallism.</title>
        <authorList>
            <person name="Yamamoto K."/>
            <person name="Hamaji T."/>
            <person name="Kawai-Toyooka H."/>
            <person name="Matsuzaki R."/>
            <person name="Takahashi F."/>
            <person name="Nishimura Y."/>
            <person name="Kawachi M."/>
            <person name="Noguchi H."/>
            <person name="Minakuchi Y."/>
            <person name="Umen J.G."/>
            <person name="Toyoda A."/>
            <person name="Nozaki H."/>
        </authorList>
    </citation>
    <scope>NUCLEOTIDE SEQUENCE</scope>
    <source>
        <strain evidence="3">NIES-3785</strain>
        <strain evidence="2">NIES-3786</strain>
    </source>
</reference>
<gene>
    <name evidence="2" type="ORF">Vretifemale_7844</name>
    <name evidence="3" type="ORF">Vretimale_19240</name>
</gene>
<keyword evidence="1" id="KW-0732">Signal</keyword>
<dbReference type="AlphaFoldDB" id="A0A8J4H0C8"/>
<evidence type="ECO:0008006" key="6">
    <source>
        <dbReference type="Google" id="ProtNLM"/>
    </source>
</evidence>
<dbReference type="OrthoDB" id="531635at2759"/>
<dbReference type="Proteomes" id="UP000747110">
    <property type="component" value="Unassembled WGS sequence"/>
</dbReference>
<dbReference type="EMBL" id="BNCQ01000082">
    <property type="protein sequence ID" value="GIM16643.1"/>
    <property type="molecule type" value="Genomic_DNA"/>
</dbReference>
<evidence type="ECO:0000313" key="3">
    <source>
        <dbReference type="EMBL" id="GIM16643.1"/>
    </source>
</evidence>
<name>A0A8J4H0C8_9CHLO</name>
<evidence type="ECO:0000313" key="2">
    <source>
        <dbReference type="EMBL" id="GIL78490.1"/>
    </source>
</evidence>
<dbReference type="Proteomes" id="UP000722791">
    <property type="component" value="Unassembled WGS sequence"/>
</dbReference>
<organism evidence="3 4">
    <name type="scientific">Volvox reticuliferus</name>
    <dbReference type="NCBI Taxonomy" id="1737510"/>
    <lineage>
        <taxon>Eukaryota</taxon>
        <taxon>Viridiplantae</taxon>
        <taxon>Chlorophyta</taxon>
        <taxon>core chlorophytes</taxon>
        <taxon>Chlorophyceae</taxon>
        <taxon>CS clade</taxon>
        <taxon>Chlamydomonadales</taxon>
        <taxon>Volvocaceae</taxon>
        <taxon>Volvox</taxon>
    </lineage>
</organism>